<dbReference type="Proteomes" id="UP000285060">
    <property type="component" value="Unassembled WGS sequence"/>
</dbReference>
<dbReference type="AlphaFoldDB" id="A0A418AVH8"/>
<organism evidence="1 2">
    <name type="scientific">Aphanomyces invadans</name>
    <dbReference type="NCBI Taxonomy" id="157072"/>
    <lineage>
        <taxon>Eukaryota</taxon>
        <taxon>Sar</taxon>
        <taxon>Stramenopiles</taxon>
        <taxon>Oomycota</taxon>
        <taxon>Saprolegniomycetes</taxon>
        <taxon>Saprolegniales</taxon>
        <taxon>Verrucalvaceae</taxon>
        <taxon>Aphanomyces</taxon>
    </lineage>
</organism>
<evidence type="ECO:0000313" key="2">
    <source>
        <dbReference type="Proteomes" id="UP000285060"/>
    </source>
</evidence>
<comment type="caution">
    <text evidence="1">The sequence shown here is derived from an EMBL/GenBank/DDBJ whole genome shotgun (WGS) entry which is preliminary data.</text>
</comment>
<evidence type="ECO:0008006" key="3">
    <source>
        <dbReference type="Google" id="ProtNLM"/>
    </source>
</evidence>
<dbReference type="VEuPathDB" id="FungiDB:H310_01318"/>
<dbReference type="EMBL" id="QUSY01000435">
    <property type="protein sequence ID" value="RHY29487.1"/>
    <property type="molecule type" value="Genomic_DNA"/>
</dbReference>
<reference evidence="1 2" key="1">
    <citation type="submission" date="2018-08" db="EMBL/GenBank/DDBJ databases">
        <title>Aphanomyces genome sequencing and annotation.</title>
        <authorList>
            <person name="Minardi D."/>
            <person name="Oidtmann B."/>
            <person name="Van Der Giezen M."/>
            <person name="Studholme D.J."/>
        </authorList>
    </citation>
    <scope>NUCLEOTIDE SEQUENCE [LARGE SCALE GENOMIC DNA]</scope>
    <source>
        <strain evidence="1 2">NJM0002</strain>
    </source>
</reference>
<proteinExistence type="predicted"/>
<sequence>MPSCHKSYTIGEKRKLIASFDELNISSRLFCQQNNIPRSTWIGWLRDRSKLSQATINGKRKTLGGQGVRAIFPFKHELLSFMKDVRRDEHILTSMHMITFMKTYHPTWLEDYKAAKKDAYKSLLKLCQDFAKRHNFSQRVPCHTKLPTGEMIALQHQFAAKFWDKYHAYEPCDILNVDETAVHYEMPPGRIWAEKGQSSRVDKKQKHSDRLTAVLTCRSNGKIFP</sequence>
<evidence type="ECO:0000313" key="1">
    <source>
        <dbReference type="EMBL" id="RHY29487.1"/>
    </source>
</evidence>
<protein>
    <recommendedName>
        <fullName evidence="3">DDE-1 domain-containing protein</fullName>
    </recommendedName>
</protein>
<keyword evidence="2" id="KW-1185">Reference proteome</keyword>
<accession>A0A418AVH8</accession>
<name>A0A418AVH8_9STRA</name>
<gene>
    <name evidence="1" type="ORF">DYB32_005090</name>
</gene>